<dbReference type="PANTHER" id="PTHR34598:SF3">
    <property type="entry name" value="OXIDOREDUCTASE AN1597"/>
    <property type="match status" value="1"/>
</dbReference>
<reference evidence="3" key="2">
    <citation type="submission" date="2015-01" db="EMBL/GenBank/DDBJ databases">
        <title>Evolutionary Origins and Diversification of the Mycorrhizal Mutualists.</title>
        <authorList>
            <consortium name="DOE Joint Genome Institute"/>
            <consortium name="Mycorrhizal Genomics Consortium"/>
            <person name="Kohler A."/>
            <person name="Kuo A."/>
            <person name="Nagy L.G."/>
            <person name="Floudas D."/>
            <person name="Copeland A."/>
            <person name="Barry K.W."/>
            <person name="Cichocki N."/>
            <person name="Veneault-Fourrey C."/>
            <person name="LaButti K."/>
            <person name="Lindquist E.A."/>
            <person name="Lipzen A."/>
            <person name="Lundell T."/>
            <person name="Morin E."/>
            <person name="Murat C."/>
            <person name="Riley R."/>
            <person name="Ohm R."/>
            <person name="Sun H."/>
            <person name="Tunlid A."/>
            <person name="Henrissat B."/>
            <person name="Grigoriev I.V."/>
            <person name="Hibbett D.S."/>
            <person name="Martin F."/>
        </authorList>
    </citation>
    <scope>NUCLEOTIDE SEQUENCE [LARGE SCALE GENOMIC DNA]</scope>
    <source>
        <strain evidence="3">Foug A</strain>
    </source>
</reference>
<dbReference type="PANTHER" id="PTHR34598">
    <property type="entry name" value="BLL6449 PROTEIN"/>
    <property type="match status" value="1"/>
</dbReference>
<dbReference type="HOGENOM" id="CLU_042688_1_1_1"/>
<dbReference type="OrthoDB" id="412788at2759"/>
<dbReference type="InParanoid" id="A0A0C3EES5"/>
<evidence type="ECO:0000256" key="1">
    <source>
        <dbReference type="ARBA" id="ARBA00023604"/>
    </source>
</evidence>
<organism evidence="2 3">
    <name type="scientific">Scleroderma citrinum Foug A</name>
    <dbReference type="NCBI Taxonomy" id="1036808"/>
    <lineage>
        <taxon>Eukaryota</taxon>
        <taxon>Fungi</taxon>
        <taxon>Dikarya</taxon>
        <taxon>Basidiomycota</taxon>
        <taxon>Agaricomycotina</taxon>
        <taxon>Agaricomycetes</taxon>
        <taxon>Agaricomycetidae</taxon>
        <taxon>Boletales</taxon>
        <taxon>Sclerodermatineae</taxon>
        <taxon>Sclerodermataceae</taxon>
        <taxon>Scleroderma</taxon>
    </lineage>
</organism>
<name>A0A0C3EES5_9AGAM</name>
<gene>
    <name evidence="2" type="ORF">SCLCIDRAFT_109658</name>
</gene>
<dbReference type="InterPro" id="IPR044053">
    <property type="entry name" value="AsaB-like"/>
</dbReference>
<dbReference type="AlphaFoldDB" id="A0A0C3EES5"/>
<reference evidence="2 3" key="1">
    <citation type="submission" date="2014-04" db="EMBL/GenBank/DDBJ databases">
        <authorList>
            <consortium name="DOE Joint Genome Institute"/>
            <person name="Kuo A."/>
            <person name="Kohler A."/>
            <person name="Nagy L.G."/>
            <person name="Floudas D."/>
            <person name="Copeland A."/>
            <person name="Barry K.W."/>
            <person name="Cichocki N."/>
            <person name="Veneault-Fourrey C."/>
            <person name="LaButti K."/>
            <person name="Lindquist E.A."/>
            <person name="Lipzen A."/>
            <person name="Lundell T."/>
            <person name="Morin E."/>
            <person name="Murat C."/>
            <person name="Sun H."/>
            <person name="Tunlid A."/>
            <person name="Henrissat B."/>
            <person name="Grigoriev I.V."/>
            <person name="Hibbett D.S."/>
            <person name="Martin F."/>
            <person name="Nordberg H.P."/>
            <person name="Cantor M.N."/>
            <person name="Hua S.X."/>
        </authorList>
    </citation>
    <scope>NUCLEOTIDE SEQUENCE [LARGE SCALE GENOMIC DNA]</scope>
    <source>
        <strain evidence="2 3">Foug A</strain>
    </source>
</reference>
<evidence type="ECO:0000313" key="2">
    <source>
        <dbReference type="EMBL" id="KIM66804.1"/>
    </source>
</evidence>
<evidence type="ECO:0008006" key="4">
    <source>
        <dbReference type="Google" id="ProtNLM"/>
    </source>
</evidence>
<proteinExistence type="inferred from homology"/>
<protein>
    <recommendedName>
        <fullName evidence="4">Methyltransferase</fullName>
    </recommendedName>
</protein>
<comment type="similarity">
    <text evidence="1">Belongs to the asaB hydroxylase/desaturase family.</text>
</comment>
<dbReference type="Proteomes" id="UP000053989">
    <property type="component" value="Unassembled WGS sequence"/>
</dbReference>
<dbReference type="STRING" id="1036808.A0A0C3EES5"/>
<sequence>MSTTAQLTYTIPPADGSRPYTAINEDSTGKKSQNWIEDIRNVDIEDARGKEHQYTLDTVGFQFHHYRAKHTRFLDDEEIKGEYYTECMELLKELTGATKVVIFDHTIRRRRPGITDDDQQKRQPVPLVHSDRTTASSIARVHKHLPPSEVEDLLRGRWQIINIWRPISHPAVDWPLAFCDYRSVNPDNDLVVLALVHHGHEGENYHLKYNPEHRWVYKRAMDTEDVVLIKCFDSISDDSVAKMAAHSAFKDPKTPEGTPFRESIEVEALVFYKED</sequence>
<evidence type="ECO:0000313" key="3">
    <source>
        <dbReference type="Proteomes" id="UP000053989"/>
    </source>
</evidence>
<dbReference type="NCBIfam" id="NF041278">
    <property type="entry name" value="CmcJ_NvfI_EfuI"/>
    <property type="match status" value="1"/>
</dbReference>
<dbReference type="EMBL" id="KN822015">
    <property type="protein sequence ID" value="KIM66804.1"/>
    <property type="molecule type" value="Genomic_DNA"/>
</dbReference>
<accession>A0A0C3EES5</accession>
<dbReference type="GO" id="GO:0016491">
    <property type="term" value="F:oxidoreductase activity"/>
    <property type="evidence" value="ECO:0007669"/>
    <property type="project" value="InterPro"/>
</dbReference>
<keyword evidence="3" id="KW-1185">Reference proteome</keyword>